<dbReference type="AlphaFoldDB" id="A0A563EK63"/>
<feature type="transmembrane region" description="Helical" evidence="1">
    <location>
        <begin position="40"/>
        <end position="61"/>
    </location>
</feature>
<organism evidence="2 3">
    <name type="scientific">Lentzea tibetensis</name>
    <dbReference type="NCBI Taxonomy" id="2591470"/>
    <lineage>
        <taxon>Bacteria</taxon>
        <taxon>Bacillati</taxon>
        <taxon>Actinomycetota</taxon>
        <taxon>Actinomycetes</taxon>
        <taxon>Pseudonocardiales</taxon>
        <taxon>Pseudonocardiaceae</taxon>
        <taxon>Lentzea</taxon>
    </lineage>
</organism>
<feature type="transmembrane region" description="Helical" evidence="1">
    <location>
        <begin position="130"/>
        <end position="151"/>
    </location>
</feature>
<name>A0A563EK63_9PSEU</name>
<comment type="caution">
    <text evidence="2">The sequence shown here is derived from an EMBL/GenBank/DDBJ whole genome shotgun (WGS) entry which is preliminary data.</text>
</comment>
<sequence length="228" mass="24617">MTSENSEQELLIDAVIGPASEAYYSDRVRSSSAARVRAQAAQSTITVFSGGLVAAFTFTALAERPPLIRVAGLAAVVLWLCAGILYLRAVAVPVRAWTDTSHVKNRLDLINLVLKKAQNEAEQIDSRQKWANIAVVGAVLLTMLTFALFLFSSSGRTGRGDVLVSAKYVVELQKLCPLLTERLVGDINKESLVTQFVEIELTQSGCAAEKFALHIPKGEILAVSLEGE</sequence>
<evidence type="ECO:0000313" key="2">
    <source>
        <dbReference type="EMBL" id="TWP46480.1"/>
    </source>
</evidence>
<gene>
    <name evidence="2" type="ORF">FKR81_35540</name>
</gene>
<reference evidence="2 3" key="1">
    <citation type="submission" date="2019-07" db="EMBL/GenBank/DDBJ databases">
        <title>Lentzea xizangensis sp. nov., isolated from Qinghai-Tibetan Plateau Soils.</title>
        <authorList>
            <person name="Huang J."/>
        </authorList>
    </citation>
    <scope>NUCLEOTIDE SEQUENCE [LARGE SCALE GENOMIC DNA]</scope>
    <source>
        <strain evidence="2 3">FXJ1.1311</strain>
    </source>
</reference>
<proteinExistence type="predicted"/>
<dbReference type="Proteomes" id="UP000316639">
    <property type="component" value="Unassembled WGS sequence"/>
</dbReference>
<keyword evidence="3" id="KW-1185">Reference proteome</keyword>
<accession>A0A563EK63</accession>
<evidence type="ECO:0000256" key="1">
    <source>
        <dbReference type="SAM" id="Phobius"/>
    </source>
</evidence>
<keyword evidence="1" id="KW-0812">Transmembrane</keyword>
<dbReference type="RefSeq" id="WP_146358611.1">
    <property type="nucleotide sequence ID" value="NZ_VOBR01000032.1"/>
</dbReference>
<feature type="transmembrane region" description="Helical" evidence="1">
    <location>
        <begin position="68"/>
        <end position="87"/>
    </location>
</feature>
<protein>
    <submittedName>
        <fullName evidence="2">Uncharacterized protein</fullName>
    </submittedName>
</protein>
<dbReference type="OrthoDB" id="4247480at2"/>
<keyword evidence="1" id="KW-1133">Transmembrane helix</keyword>
<evidence type="ECO:0000313" key="3">
    <source>
        <dbReference type="Proteomes" id="UP000316639"/>
    </source>
</evidence>
<keyword evidence="1" id="KW-0472">Membrane</keyword>
<dbReference type="EMBL" id="VOBR01000032">
    <property type="protein sequence ID" value="TWP46480.1"/>
    <property type="molecule type" value="Genomic_DNA"/>
</dbReference>